<protein>
    <recommendedName>
        <fullName evidence="3">Tetratricopeptide repeat-containing protein</fullName>
    </recommendedName>
</protein>
<gene>
    <name evidence="1" type="ORF">PF327_00665</name>
</gene>
<sequence length="417" mass="49354">MSWYRIALPLLMVFIFSTVMSSAKEIMKISEDELIMRGLLYDEYKAYENSYQVYKRLYDDTGEEIYLFKEATSALMSRNHILESITRLKRWDKVNPNRIEVRRLLIPLYLTIRQVKNATIEAEHLLEQSKEPMDLDLASNSFLYAGKFKRALDLLNRVYETVPREEILLRMVDIMDEFTGESKKAIQLLETHRRMNIVSHDVYVKLLLLYQKEKDIDGILGTYKALYKQDNDEQYLTKIIDAYIYKRDIDGAITFLEADQSRNDILYELYKTKKYFSKALALVDKLYEEDQNSKWIAEKGVLIFENSEDKNDKKMIQDVISHFEKAIALGNDDSIYLNYYGYTLIDKEVNVKKGINVIENALIQQPDNIYYLDSLAWGYYKQRKCDKAYKLMKRVVDEEGLEEPEIIEHWNAIRQCK</sequence>
<evidence type="ECO:0000313" key="2">
    <source>
        <dbReference type="Proteomes" id="UP001169066"/>
    </source>
</evidence>
<dbReference type="InterPro" id="IPR011990">
    <property type="entry name" value="TPR-like_helical_dom_sf"/>
</dbReference>
<reference evidence="1" key="1">
    <citation type="submission" date="2023-01" db="EMBL/GenBank/DDBJ databases">
        <title>Sulfurovum sp. XTW-4 genome assembly.</title>
        <authorList>
            <person name="Wang J."/>
        </authorList>
    </citation>
    <scope>NUCLEOTIDE SEQUENCE</scope>
    <source>
        <strain evidence="1">XTW-4</strain>
    </source>
</reference>
<comment type="caution">
    <text evidence="1">The sequence shown here is derived from an EMBL/GenBank/DDBJ whole genome shotgun (WGS) entry which is preliminary data.</text>
</comment>
<keyword evidence="2" id="KW-1185">Reference proteome</keyword>
<dbReference type="SUPFAM" id="SSF48452">
    <property type="entry name" value="TPR-like"/>
    <property type="match status" value="2"/>
</dbReference>
<evidence type="ECO:0000313" key="1">
    <source>
        <dbReference type="EMBL" id="MDM5262713.1"/>
    </source>
</evidence>
<evidence type="ECO:0008006" key="3">
    <source>
        <dbReference type="Google" id="ProtNLM"/>
    </source>
</evidence>
<proteinExistence type="predicted"/>
<accession>A0ABT7QNT4</accession>
<organism evidence="1 2">
    <name type="scientific">Sulfurovum xiamenensis</name>
    <dbReference type="NCBI Taxonomy" id="3019066"/>
    <lineage>
        <taxon>Bacteria</taxon>
        <taxon>Pseudomonadati</taxon>
        <taxon>Campylobacterota</taxon>
        <taxon>Epsilonproteobacteria</taxon>
        <taxon>Campylobacterales</taxon>
        <taxon>Sulfurovaceae</taxon>
        <taxon>Sulfurovum</taxon>
    </lineage>
</organism>
<dbReference type="Gene3D" id="1.25.40.10">
    <property type="entry name" value="Tetratricopeptide repeat domain"/>
    <property type="match status" value="2"/>
</dbReference>
<dbReference type="RefSeq" id="WP_289400932.1">
    <property type="nucleotide sequence ID" value="NZ_JAQIBC010000001.1"/>
</dbReference>
<name>A0ABT7QNT4_9BACT</name>
<dbReference type="Proteomes" id="UP001169066">
    <property type="component" value="Unassembled WGS sequence"/>
</dbReference>
<dbReference type="EMBL" id="JAQIBC010000001">
    <property type="protein sequence ID" value="MDM5262713.1"/>
    <property type="molecule type" value="Genomic_DNA"/>
</dbReference>